<dbReference type="EMBL" id="AJWJ01001142">
    <property type="protein sequence ID" value="KAF2068191.1"/>
    <property type="molecule type" value="Genomic_DNA"/>
</dbReference>
<organism evidence="1 2">
    <name type="scientific">Polysphondylium violaceum</name>
    <dbReference type="NCBI Taxonomy" id="133409"/>
    <lineage>
        <taxon>Eukaryota</taxon>
        <taxon>Amoebozoa</taxon>
        <taxon>Evosea</taxon>
        <taxon>Eumycetozoa</taxon>
        <taxon>Dictyostelia</taxon>
        <taxon>Dictyosteliales</taxon>
        <taxon>Dictyosteliaceae</taxon>
        <taxon>Polysphondylium</taxon>
    </lineage>
</organism>
<dbReference type="Proteomes" id="UP000695562">
    <property type="component" value="Unassembled WGS sequence"/>
</dbReference>
<dbReference type="AlphaFoldDB" id="A0A8J4UNN3"/>
<proteinExistence type="predicted"/>
<evidence type="ECO:0000313" key="2">
    <source>
        <dbReference type="Proteomes" id="UP000695562"/>
    </source>
</evidence>
<evidence type="ECO:0000313" key="1">
    <source>
        <dbReference type="EMBL" id="KAF2068191.1"/>
    </source>
</evidence>
<accession>A0A8J4UNN3</accession>
<keyword evidence="2" id="KW-1185">Reference proteome</keyword>
<comment type="caution">
    <text evidence="1">The sequence shown here is derived from an EMBL/GenBank/DDBJ whole genome shotgun (WGS) entry which is preliminary data.</text>
</comment>
<gene>
    <name evidence="1" type="ORF">CYY_010482</name>
</gene>
<protein>
    <submittedName>
        <fullName evidence="1">Uncharacterized protein</fullName>
    </submittedName>
</protein>
<sequence>MLSWCFATLQNRPSSMFFNRIKDQWDDLRGTALTARHRDSIIKPSKNQCIRNTNTKPLSLKEVYRIRLNLPDQIPLTYFQIERIFDFNSEVATRRSMANHFETISKIAYNKGRNTPLGSLPVPYRLITKDKSNAHMAVDTILKNPTCTHC</sequence>
<name>A0A8J4UNN3_9MYCE</name>
<reference evidence="1" key="1">
    <citation type="submission" date="2020-01" db="EMBL/GenBank/DDBJ databases">
        <title>Development of genomics and gene disruption for Polysphondylium violaceum indicates a role for the polyketide synthase stlB in stalk morphogenesis.</title>
        <authorList>
            <person name="Narita B."/>
            <person name="Kawabe Y."/>
            <person name="Kin K."/>
            <person name="Saito T."/>
            <person name="Gibbs R."/>
            <person name="Kuspa A."/>
            <person name="Muzny D."/>
            <person name="Queller D."/>
            <person name="Richards S."/>
            <person name="Strassman J."/>
            <person name="Sucgang R."/>
            <person name="Worley K."/>
            <person name="Schaap P."/>
        </authorList>
    </citation>
    <scope>NUCLEOTIDE SEQUENCE</scope>
    <source>
        <strain evidence="1">QSvi11</strain>
    </source>
</reference>